<evidence type="ECO:0000313" key="4">
    <source>
        <dbReference type="RefSeq" id="XP_008486495.1"/>
    </source>
</evidence>
<feature type="chain" id="PRO_5010258999" evidence="2">
    <location>
        <begin position="21"/>
        <end position="117"/>
    </location>
</feature>
<gene>
    <name evidence="4" type="primary">LOC103523210</name>
</gene>
<keyword evidence="3" id="KW-1185">Reference proteome</keyword>
<dbReference type="PaxDb" id="121845-A0A1S3DR14"/>
<dbReference type="GeneID" id="103523210"/>
<dbReference type="AlphaFoldDB" id="A0A1S3DR14"/>
<evidence type="ECO:0000256" key="2">
    <source>
        <dbReference type="SAM" id="SignalP"/>
    </source>
</evidence>
<feature type="region of interest" description="Disordered" evidence="1">
    <location>
        <begin position="26"/>
        <end position="80"/>
    </location>
</feature>
<sequence length="117" mass="12465">MHSILSALLLACALLMPSHGHPQPLPYPLPLPAGGHSSEATRYGDSRYDTSASYGTAGELRTSGASSKLGDSSQESSDVAPQATVGVTYYTYPAYVTPPAPPVYYYPNTYLPTYVVY</sequence>
<feature type="signal peptide" evidence="2">
    <location>
        <begin position="1"/>
        <end position="20"/>
    </location>
</feature>
<dbReference type="Proteomes" id="UP000079169">
    <property type="component" value="Unplaced"/>
</dbReference>
<feature type="compositionally biased region" description="Polar residues" evidence="1">
    <location>
        <begin position="63"/>
        <end position="79"/>
    </location>
</feature>
<reference evidence="4" key="1">
    <citation type="submission" date="2025-08" db="UniProtKB">
        <authorList>
            <consortium name="RefSeq"/>
        </authorList>
    </citation>
    <scope>IDENTIFICATION</scope>
</reference>
<organism evidence="3 4">
    <name type="scientific">Diaphorina citri</name>
    <name type="common">Asian citrus psyllid</name>
    <dbReference type="NCBI Taxonomy" id="121845"/>
    <lineage>
        <taxon>Eukaryota</taxon>
        <taxon>Metazoa</taxon>
        <taxon>Ecdysozoa</taxon>
        <taxon>Arthropoda</taxon>
        <taxon>Hexapoda</taxon>
        <taxon>Insecta</taxon>
        <taxon>Pterygota</taxon>
        <taxon>Neoptera</taxon>
        <taxon>Paraneoptera</taxon>
        <taxon>Hemiptera</taxon>
        <taxon>Sternorrhyncha</taxon>
        <taxon>Psylloidea</taxon>
        <taxon>Psyllidae</taxon>
        <taxon>Diaphorininae</taxon>
        <taxon>Diaphorina</taxon>
    </lineage>
</organism>
<proteinExistence type="predicted"/>
<evidence type="ECO:0000256" key="1">
    <source>
        <dbReference type="SAM" id="MobiDB-lite"/>
    </source>
</evidence>
<keyword evidence="2" id="KW-0732">Signal</keyword>
<name>A0A1S3DR14_DIACI</name>
<accession>A0A1S3DR14</accession>
<dbReference type="KEGG" id="dci:103523210"/>
<evidence type="ECO:0000313" key="3">
    <source>
        <dbReference type="Proteomes" id="UP000079169"/>
    </source>
</evidence>
<dbReference type="RefSeq" id="XP_008486495.1">
    <property type="nucleotide sequence ID" value="XM_008488273.2"/>
</dbReference>
<protein>
    <submittedName>
        <fullName evidence="4">Uncharacterized protein LOC103523210</fullName>
    </submittedName>
</protein>